<comment type="caution">
    <text evidence="1">The sequence shown here is derived from an EMBL/GenBank/DDBJ whole genome shotgun (WGS) entry which is preliminary data.</text>
</comment>
<sequence>MKLTIGLGFPATFHKQLCDPHIALPTGQVERSVAHAARNVHIGPVLQQDFRNL</sequence>
<accession>A0A9D4F859</accession>
<dbReference type="Proteomes" id="UP000828390">
    <property type="component" value="Unassembled WGS sequence"/>
</dbReference>
<evidence type="ECO:0000313" key="1">
    <source>
        <dbReference type="EMBL" id="KAH3794065.1"/>
    </source>
</evidence>
<organism evidence="1 2">
    <name type="scientific">Dreissena polymorpha</name>
    <name type="common">Zebra mussel</name>
    <name type="synonym">Mytilus polymorpha</name>
    <dbReference type="NCBI Taxonomy" id="45954"/>
    <lineage>
        <taxon>Eukaryota</taxon>
        <taxon>Metazoa</taxon>
        <taxon>Spiralia</taxon>
        <taxon>Lophotrochozoa</taxon>
        <taxon>Mollusca</taxon>
        <taxon>Bivalvia</taxon>
        <taxon>Autobranchia</taxon>
        <taxon>Heteroconchia</taxon>
        <taxon>Euheterodonta</taxon>
        <taxon>Imparidentia</taxon>
        <taxon>Neoheterodontei</taxon>
        <taxon>Myida</taxon>
        <taxon>Dreissenoidea</taxon>
        <taxon>Dreissenidae</taxon>
        <taxon>Dreissena</taxon>
    </lineage>
</organism>
<dbReference type="EMBL" id="JAIWYP010000007">
    <property type="protein sequence ID" value="KAH3794065.1"/>
    <property type="molecule type" value="Genomic_DNA"/>
</dbReference>
<evidence type="ECO:0000313" key="2">
    <source>
        <dbReference type="Proteomes" id="UP000828390"/>
    </source>
</evidence>
<name>A0A9D4F859_DREPO</name>
<reference evidence="1" key="2">
    <citation type="submission" date="2020-11" db="EMBL/GenBank/DDBJ databases">
        <authorList>
            <person name="McCartney M.A."/>
            <person name="Auch B."/>
            <person name="Kono T."/>
            <person name="Mallez S."/>
            <person name="Becker A."/>
            <person name="Gohl D.M."/>
            <person name="Silverstein K.A.T."/>
            <person name="Koren S."/>
            <person name="Bechman K.B."/>
            <person name="Herman A."/>
            <person name="Abrahante J.E."/>
            <person name="Garbe J."/>
        </authorList>
    </citation>
    <scope>NUCLEOTIDE SEQUENCE</scope>
    <source>
        <strain evidence="1">Duluth1</strain>
        <tissue evidence="1">Whole animal</tissue>
    </source>
</reference>
<gene>
    <name evidence="1" type="ORF">DPMN_147596</name>
</gene>
<protein>
    <submittedName>
        <fullName evidence="1">Uncharacterized protein</fullName>
    </submittedName>
</protein>
<dbReference type="AlphaFoldDB" id="A0A9D4F859"/>
<reference evidence="1" key="1">
    <citation type="journal article" date="2019" name="bioRxiv">
        <title>The Genome of the Zebra Mussel, Dreissena polymorpha: A Resource for Invasive Species Research.</title>
        <authorList>
            <person name="McCartney M.A."/>
            <person name="Auch B."/>
            <person name="Kono T."/>
            <person name="Mallez S."/>
            <person name="Zhang Y."/>
            <person name="Obille A."/>
            <person name="Becker A."/>
            <person name="Abrahante J.E."/>
            <person name="Garbe J."/>
            <person name="Badalamenti J.P."/>
            <person name="Herman A."/>
            <person name="Mangelson H."/>
            <person name="Liachko I."/>
            <person name="Sullivan S."/>
            <person name="Sone E.D."/>
            <person name="Koren S."/>
            <person name="Silverstein K.A.T."/>
            <person name="Beckman K.B."/>
            <person name="Gohl D.M."/>
        </authorList>
    </citation>
    <scope>NUCLEOTIDE SEQUENCE</scope>
    <source>
        <strain evidence="1">Duluth1</strain>
        <tissue evidence="1">Whole animal</tissue>
    </source>
</reference>
<keyword evidence="2" id="KW-1185">Reference proteome</keyword>
<proteinExistence type="predicted"/>